<feature type="transmembrane region" description="Helical" evidence="1">
    <location>
        <begin position="133"/>
        <end position="158"/>
    </location>
</feature>
<proteinExistence type="predicted"/>
<keyword evidence="2" id="KW-1185">Reference proteome</keyword>
<dbReference type="PANTHER" id="PTHR46891:SF1">
    <property type="entry name" value="SERPENTINE RECEPTOR, CLASS H"/>
    <property type="match status" value="1"/>
</dbReference>
<accession>A0A1I7TRG4</accession>
<feature type="transmembrane region" description="Helical" evidence="1">
    <location>
        <begin position="12"/>
        <end position="34"/>
    </location>
</feature>
<sequence length="222" mass="25106">MSEWGFSGLVQFYIMAELSGTTVISILEMFYYRLKVTIVHQRVSNFIKFAKFQLNIFRGCLCVLPIISTITFSPSVKIQQEVAMKTWLQNTTFPPEITCYSVIIAVLDNTVFHITIGTYVVQILISVTGSVGPLIYIGAIHGTLIIIPTIFQIYALFFELSSDNFAHVLLVAFAYHGFISTCAMMIFTKPLRDKLLGWLQWTNRTVQQIQPQSDMISSQAPI</sequence>
<dbReference type="Proteomes" id="UP000095282">
    <property type="component" value="Unplaced"/>
</dbReference>
<organism evidence="2 3">
    <name type="scientific">Caenorhabditis tropicalis</name>
    <dbReference type="NCBI Taxonomy" id="1561998"/>
    <lineage>
        <taxon>Eukaryota</taxon>
        <taxon>Metazoa</taxon>
        <taxon>Ecdysozoa</taxon>
        <taxon>Nematoda</taxon>
        <taxon>Chromadorea</taxon>
        <taxon>Rhabditida</taxon>
        <taxon>Rhabditina</taxon>
        <taxon>Rhabditomorpha</taxon>
        <taxon>Rhabditoidea</taxon>
        <taxon>Rhabditidae</taxon>
        <taxon>Peloderinae</taxon>
        <taxon>Caenorhabditis</taxon>
    </lineage>
</organism>
<reference evidence="3" key="1">
    <citation type="submission" date="2016-11" db="UniProtKB">
        <authorList>
            <consortium name="WormBaseParasite"/>
        </authorList>
    </citation>
    <scope>IDENTIFICATION</scope>
</reference>
<dbReference type="InterPro" id="IPR019422">
    <property type="entry name" value="7TM_GPCR_serpentine_rcpt_Srh"/>
</dbReference>
<protein>
    <submittedName>
        <fullName evidence="3">Serpentine receptor class gamma</fullName>
    </submittedName>
</protein>
<keyword evidence="1" id="KW-1133">Transmembrane helix</keyword>
<keyword evidence="1" id="KW-0472">Membrane</keyword>
<evidence type="ECO:0000313" key="3">
    <source>
        <dbReference type="WBParaSite" id="Csp11.Scaffold629.g11032.t1"/>
    </source>
</evidence>
<dbReference type="STRING" id="1561998.A0A1I7TRG4"/>
<evidence type="ECO:0000256" key="1">
    <source>
        <dbReference type="SAM" id="Phobius"/>
    </source>
</evidence>
<name>A0A1I7TRG4_9PELO</name>
<feature type="transmembrane region" description="Helical" evidence="1">
    <location>
        <begin position="164"/>
        <end position="187"/>
    </location>
</feature>
<evidence type="ECO:0000313" key="2">
    <source>
        <dbReference type="Proteomes" id="UP000095282"/>
    </source>
</evidence>
<dbReference type="PANTHER" id="PTHR46891">
    <property type="entry name" value="SERPENTINE RECEPTOR, CLASS H-RELATED"/>
    <property type="match status" value="1"/>
</dbReference>
<dbReference type="WBParaSite" id="Csp11.Scaffold629.g11032.t1">
    <property type="protein sequence ID" value="Csp11.Scaffold629.g11032.t1"/>
    <property type="gene ID" value="Csp11.Scaffold629.g11032"/>
</dbReference>
<dbReference type="Pfam" id="PF10318">
    <property type="entry name" value="7TM_GPCR_Srh"/>
    <property type="match status" value="2"/>
</dbReference>
<keyword evidence="1" id="KW-0812">Transmembrane</keyword>
<dbReference type="eggNOG" id="ENOG502QZY3">
    <property type="taxonomic scope" value="Eukaryota"/>
</dbReference>
<dbReference type="AlphaFoldDB" id="A0A1I7TRG4"/>
<feature type="transmembrane region" description="Helical" evidence="1">
    <location>
        <begin position="97"/>
        <end position="121"/>
    </location>
</feature>